<proteinExistence type="predicted"/>
<evidence type="ECO:0000259" key="1">
    <source>
        <dbReference type="PROSITE" id="PS51379"/>
    </source>
</evidence>
<dbReference type="Proteomes" id="UP000053660">
    <property type="component" value="Unassembled WGS sequence"/>
</dbReference>
<protein>
    <recommendedName>
        <fullName evidence="1">4Fe-4S ferredoxin-type domain-containing protein</fullName>
    </recommendedName>
</protein>
<evidence type="ECO:0000313" key="2">
    <source>
        <dbReference type="EMBL" id="KHJ83285.1"/>
    </source>
</evidence>
<reference evidence="2 3" key="1">
    <citation type="submission" date="2014-03" db="EMBL/GenBank/DDBJ databases">
        <title>Draft genome of the hookworm Oesophagostomum dentatum.</title>
        <authorList>
            <person name="Mitreva M."/>
        </authorList>
    </citation>
    <scope>NUCLEOTIDE SEQUENCE [LARGE SCALE GENOMIC DNA]</scope>
    <source>
        <strain evidence="2 3">OD-Hann</strain>
    </source>
</reference>
<evidence type="ECO:0000313" key="3">
    <source>
        <dbReference type="Proteomes" id="UP000053660"/>
    </source>
</evidence>
<keyword evidence="3" id="KW-1185">Reference proteome</keyword>
<dbReference type="PROSITE" id="PS51379">
    <property type="entry name" value="4FE4S_FER_2"/>
    <property type="match status" value="1"/>
</dbReference>
<organism evidence="2 3">
    <name type="scientific">Oesophagostomum dentatum</name>
    <name type="common">Nodular worm</name>
    <dbReference type="NCBI Taxonomy" id="61180"/>
    <lineage>
        <taxon>Eukaryota</taxon>
        <taxon>Metazoa</taxon>
        <taxon>Ecdysozoa</taxon>
        <taxon>Nematoda</taxon>
        <taxon>Chromadorea</taxon>
        <taxon>Rhabditida</taxon>
        <taxon>Rhabditina</taxon>
        <taxon>Rhabditomorpha</taxon>
        <taxon>Strongyloidea</taxon>
        <taxon>Strongylidae</taxon>
        <taxon>Oesophagostomum</taxon>
    </lineage>
</organism>
<dbReference type="InterPro" id="IPR017896">
    <property type="entry name" value="4Fe4S_Fe-S-bd"/>
</dbReference>
<name>A0A0B1SJ96_OESDE</name>
<feature type="domain" description="4Fe-4S ferredoxin-type" evidence="1">
    <location>
        <begin position="20"/>
        <end position="47"/>
    </location>
</feature>
<sequence>MINVVCRYETGLAYSFRFYDPISIDAIRNKYCKECGNNCEDGLCPVA</sequence>
<dbReference type="AlphaFoldDB" id="A0A0B1SJ96"/>
<dbReference type="EMBL" id="KN574201">
    <property type="protein sequence ID" value="KHJ83285.1"/>
    <property type="molecule type" value="Genomic_DNA"/>
</dbReference>
<accession>A0A0B1SJ96</accession>
<gene>
    <name evidence="2" type="ORF">OESDEN_17018</name>
</gene>